<dbReference type="Proteomes" id="UP000198284">
    <property type="component" value="Unassembled WGS sequence"/>
</dbReference>
<comment type="subcellular location">
    <subcellularLocation>
        <location evidence="2">Periplasm</location>
    </subcellularLocation>
</comment>
<proteinExistence type="inferred from homology"/>
<organism evidence="5 6">
    <name type="scientific">Noviherbaspirillum humi</name>
    <dbReference type="NCBI Taxonomy" id="1688639"/>
    <lineage>
        <taxon>Bacteria</taxon>
        <taxon>Pseudomonadati</taxon>
        <taxon>Pseudomonadota</taxon>
        <taxon>Betaproteobacteria</taxon>
        <taxon>Burkholderiales</taxon>
        <taxon>Oxalobacteraceae</taxon>
        <taxon>Noviherbaspirillum</taxon>
    </lineage>
</organism>
<feature type="signal peptide" evidence="2">
    <location>
        <begin position="1"/>
        <end position="26"/>
    </location>
</feature>
<dbReference type="InterPro" id="IPR014162">
    <property type="entry name" value="CpoB_C"/>
</dbReference>
<accession>A0A239DIW0</accession>
<evidence type="ECO:0000256" key="1">
    <source>
        <dbReference type="ARBA" id="ARBA00022729"/>
    </source>
</evidence>
<dbReference type="InterPro" id="IPR034706">
    <property type="entry name" value="CpoB"/>
</dbReference>
<evidence type="ECO:0000313" key="5">
    <source>
        <dbReference type="EMBL" id="SNS32327.1"/>
    </source>
</evidence>
<feature type="domain" description="YbgF trimerisation" evidence="4">
    <location>
        <begin position="55"/>
        <end position="114"/>
    </location>
</feature>
<dbReference type="Pfam" id="PF13525">
    <property type="entry name" value="YfiO"/>
    <property type="match status" value="1"/>
</dbReference>
<keyword evidence="1 2" id="KW-0732">Signal</keyword>
<comment type="function">
    <text evidence="2">Mediates coordination of peptidoglycan synthesis and outer membrane constriction during cell division.</text>
</comment>
<dbReference type="GO" id="GO:0030288">
    <property type="term" value="C:outer membrane-bounded periplasmic space"/>
    <property type="evidence" value="ECO:0007669"/>
    <property type="project" value="UniProtKB-UniRule"/>
</dbReference>
<dbReference type="HAMAP" id="MF_02066">
    <property type="entry name" value="CpoB"/>
    <property type="match status" value="1"/>
</dbReference>
<reference evidence="5 6" key="1">
    <citation type="submission" date="2017-06" db="EMBL/GenBank/DDBJ databases">
        <authorList>
            <person name="Kim H.J."/>
            <person name="Triplett B.A."/>
        </authorList>
    </citation>
    <scope>NUCLEOTIDE SEQUENCE [LARGE SCALE GENOMIC DNA]</scope>
    <source>
        <strain evidence="5 6">U15</strain>
    </source>
</reference>
<dbReference type="NCBIfam" id="TIGR02795">
    <property type="entry name" value="tol_pal_ybgF"/>
    <property type="match status" value="1"/>
</dbReference>
<sequence length="249" mass="28053" precursor="true">MKKLFRSSLAAALLAAFSYAPLQANAALFEDEEARKAILAIRARLDNMQNEINAKADKTNSLDLNNQNEQLRQEIARLRGQIELLTNELANTQRRQKDFYVDLDNRIRKMEPQKVTVDGQEISVEQSEQRAYDAALAYFKAGDYKSAGAAFYDFTRRYPQSGLMPSAQYWLGNTYYAQRDYRNAITAQQVVVNNFGDNPKAADALLNIASCQLELKDKAAAKKTLETLTHKYPDSAAAQTAKERLAALR</sequence>
<dbReference type="RefSeq" id="WP_089398083.1">
    <property type="nucleotide sequence ID" value="NZ_FZOT01000002.1"/>
</dbReference>
<protein>
    <recommendedName>
        <fullName evidence="2">Cell division coordinator CpoB</fullName>
    </recommendedName>
</protein>
<feature type="domain" description="Outer membrane lipoprotein BamD-like" evidence="3">
    <location>
        <begin position="126"/>
        <end position="249"/>
    </location>
</feature>
<feature type="chain" id="PRO_5013413354" description="Cell division coordinator CpoB" evidence="2">
    <location>
        <begin position="27"/>
        <end position="249"/>
    </location>
</feature>
<evidence type="ECO:0000313" key="6">
    <source>
        <dbReference type="Proteomes" id="UP000198284"/>
    </source>
</evidence>
<keyword evidence="2" id="KW-0175">Coiled coil</keyword>
<dbReference type="OrthoDB" id="8525418at2"/>
<dbReference type="Gene3D" id="1.25.40.10">
    <property type="entry name" value="Tetratricopeptide repeat domain"/>
    <property type="match status" value="1"/>
</dbReference>
<dbReference type="AlphaFoldDB" id="A0A239DIW0"/>
<gene>
    <name evidence="2" type="primary">cpoB</name>
    <name evidence="5" type="ORF">SAMN06265795_102212</name>
</gene>
<dbReference type="EMBL" id="FZOT01000002">
    <property type="protein sequence ID" value="SNS32327.1"/>
    <property type="molecule type" value="Genomic_DNA"/>
</dbReference>
<evidence type="ECO:0000256" key="2">
    <source>
        <dbReference type="HAMAP-Rule" id="MF_02066"/>
    </source>
</evidence>
<keyword evidence="2" id="KW-0131">Cell cycle</keyword>
<keyword evidence="6" id="KW-1185">Reference proteome</keyword>
<dbReference type="InterPro" id="IPR032519">
    <property type="entry name" value="YbgF_tri"/>
</dbReference>
<dbReference type="InterPro" id="IPR039565">
    <property type="entry name" value="BamD-like"/>
</dbReference>
<dbReference type="Pfam" id="PF16331">
    <property type="entry name" value="TolA_bind_tri"/>
    <property type="match status" value="1"/>
</dbReference>
<dbReference type="GO" id="GO:0043093">
    <property type="term" value="P:FtsZ-dependent cytokinesis"/>
    <property type="evidence" value="ECO:0007669"/>
    <property type="project" value="UniProtKB-UniRule"/>
</dbReference>
<dbReference type="GO" id="GO:0070206">
    <property type="term" value="P:protein trimerization"/>
    <property type="evidence" value="ECO:0007669"/>
    <property type="project" value="InterPro"/>
</dbReference>
<evidence type="ECO:0000259" key="4">
    <source>
        <dbReference type="Pfam" id="PF16331"/>
    </source>
</evidence>
<keyword evidence="2" id="KW-0132">Cell division</keyword>
<dbReference type="InterPro" id="IPR011990">
    <property type="entry name" value="TPR-like_helical_dom_sf"/>
</dbReference>
<comment type="similarity">
    <text evidence="2">Belongs to the CpoB family.</text>
</comment>
<keyword evidence="2" id="KW-0574">Periplasm</keyword>
<feature type="coiled-coil region" evidence="2">
    <location>
        <begin position="31"/>
        <end position="95"/>
    </location>
</feature>
<evidence type="ECO:0000259" key="3">
    <source>
        <dbReference type="Pfam" id="PF13525"/>
    </source>
</evidence>
<name>A0A239DIW0_9BURK</name>
<dbReference type="SUPFAM" id="SSF48452">
    <property type="entry name" value="TPR-like"/>
    <property type="match status" value="1"/>
</dbReference>
<dbReference type="Gene3D" id="1.20.5.110">
    <property type="match status" value="1"/>
</dbReference>